<dbReference type="InterPro" id="IPR001810">
    <property type="entry name" value="F-box_dom"/>
</dbReference>
<accession>A0AAV2FF80</accession>
<keyword evidence="3" id="KW-1185">Reference proteome</keyword>
<evidence type="ECO:0000313" key="3">
    <source>
        <dbReference type="Proteomes" id="UP001497516"/>
    </source>
</evidence>
<feature type="domain" description="F-box" evidence="1">
    <location>
        <begin position="39"/>
        <end position="81"/>
    </location>
</feature>
<dbReference type="PANTHER" id="PTHR35546:SF130">
    <property type="entry name" value="EXPRESSED PROTEIN"/>
    <property type="match status" value="1"/>
</dbReference>
<evidence type="ECO:0000313" key="2">
    <source>
        <dbReference type="EMBL" id="CAL1396340.1"/>
    </source>
</evidence>
<organism evidence="2 3">
    <name type="scientific">Linum trigynum</name>
    <dbReference type="NCBI Taxonomy" id="586398"/>
    <lineage>
        <taxon>Eukaryota</taxon>
        <taxon>Viridiplantae</taxon>
        <taxon>Streptophyta</taxon>
        <taxon>Embryophyta</taxon>
        <taxon>Tracheophyta</taxon>
        <taxon>Spermatophyta</taxon>
        <taxon>Magnoliopsida</taxon>
        <taxon>eudicotyledons</taxon>
        <taxon>Gunneridae</taxon>
        <taxon>Pentapetalae</taxon>
        <taxon>rosids</taxon>
        <taxon>fabids</taxon>
        <taxon>Malpighiales</taxon>
        <taxon>Linaceae</taxon>
        <taxon>Linum</taxon>
    </lineage>
</organism>
<gene>
    <name evidence="2" type="ORF">LTRI10_LOCUS36715</name>
</gene>
<dbReference type="Pfam" id="PF00646">
    <property type="entry name" value="F-box"/>
    <property type="match status" value="1"/>
</dbReference>
<dbReference type="PANTHER" id="PTHR35546">
    <property type="entry name" value="F-BOX PROTEIN INTERACTION DOMAIN PROTEIN-RELATED"/>
    <property type="match status" value="1"/>
</dbReference>
<dbReference type="InterPro" id="IPR055290">
    <property type="entry name" value="At3g26010-like"/>
</dbReference>
<proteinExistence type="predicted"/>
<sequence length="247" mass="28014">MTENCSSGPLSSLPHPFAAGKWLPVCPEANLPPLPLNLFSKLGDNLLVEILIRLPNPRSFCRCKAVFKSWRTLISDPSFNRRFISHHQSRYKPVFMFLPAPDQDSILSFLPVSDKARPRFRVMDCFKDLLLCGFLEIETTKLRRSYLVCNPFTKQWTTLPLGPEMTDSGYDESFAALVCQSRSNCSLVQHLDEESEPEAIDSEYEFPVVRVHQFLISTVLQVFCSESGKWLEMSLDITISSPFAAVS</sequence>
<dbReference type="AlphaFoldDB" id="A0AAV2FF80"/>
<protein>
    <recommendedName>
        <fullName evidence="1">F-box domain-containing protein</fullName>
    </recommendedName>
</protein>
<reference evidence="2 3" key="1">
    <citation type="submission" date="2024-04" db="EMBL/GenBank/DDBJ databases">
        <authorList>
            <person name="Fracassetti M."/>
        </authorList>
    </citation>
    <scope>NUCLEOTIDE SEQUENCE [LARGE SCALE GENOMIC DNA]</scope>
</reference>
<dbReference type="InterPro" id="IPR036047">
    <property type="entry name" value="F-box-like_dom_sf"/>
</dbReference>
<dbReference type="EMBL" id="OZ034819">
    <property type="protein sequence ID" value="CAL1396340.1"/>
    <property type="molecule type" value="Genomic_DNA"/>
</dbReference>
<evidence type="ECO:0000259" key="1">
    <source>
        <dbReference type="Pfam" id="PF00646"/>
    </source>
</evidence>
<dbReference type="Gene3D" id="1.20.1280.50">
    <property type="match status" value="1"/>
</dbReference>
<dbReference type="Proteomes" id="UP001497516">
    <property type="component" value="Chromosome 6"/>
</dbReference>
<dbReference type="SUPFAM" id="SSF81383">
    <property type="entry name" value="F-box domain"/>
    <property type="match status" value="1"/>
</dbReference>
<name>A0AAV2FF80_9ROSI</name>